<evidence type="ECO:0000313" key="7">
    <source>
        <dbReference type="EMBL" id="MFH5244213.1"/>
    </source>
</evidence>
<dbReference type="PANTHER" id="PTHR11717:SF7">
    <property type="entry name" value="LOW MOLECULAR WEIGHT PHOSPHOTYROSINE PROTEIN PHOSPHATASE"/>
    <property type="match status" value="1"/>
</dbReference>
<dbReference type="Gene3D" id="3.40.50.2300">
    <property type="match status" value="1"/>
</dbReference>
<comment type="similarity">
    <text evidence="1">Belongs to the low molecular weight phosphotyrosine protein phosphatase family.</text>
</comment>
<accession>A0ABW7KP38</accession>
<dbReference type="PANTHER" id="PTHR11717">
    <property type="entry name" value="LOW MOLECULAR WEIGHT PROTEIN TYROSINE PHOSPHATASE"/>
    <property type="match status" value="1"/>
</dbReference>
<dbReference type="Proteomes" id="UP001609176">
    <property type="component" value="Unassembled WGS sequence"/>
</dbReference>
<evidence type="ECO:0000256" key="3">
    <source>
        <dbReference type="ARBA" id="ARBA00022801"/>
    </source>
</evidence>
<dbReference type="EMBL" id="JBIMSN010000145">
    <property type="protein sequence ID" value="MFH5232389.1"/>
    <property type="molecule type" value="Genomic_DNA"/>
</dbReference>
<evidence type="ECO:0000256" key="2">
    <source>
        <dbReference type="ARBA" id="ARBA00013064"/>
    </source>
</evidence>
<gene>
    <name evidence="7" type="ORF">ACHIPV_20390</name>
    <name evidence="6" type="ORF">ACHIRB_28030</name>
</gene>
<organism evidence="7 8">
    <name type="scientific">Antrihabitans spumae</name>
    <dbReference type="NCBI Taxonomy" id="3373370"/>
    <lineage>
        <taxon>Bacteria</taxon>
        <taxon>Bacillati</taxon>
        <taxon>Actinomycetota</taxon>
        <taxon>Actinomycetes</taxon>
        <taxon>Mycobacteriales</taxon>
        <taxon>Nocardiaceae</taxon>
        <taxon>Antrihabitans</taxon>
    </lineage>
</organism>
<dbReference type="EC" id="3.1.3.48" evidence="2"/>
<dbReference type="SMART" id="SM00226">
    <property type="entry name" value="LMWPc"/>
    <property type="match status" value="1"/>
</dbReference>
<reference evidence="8 9" key="1">
    <citation type="submission" date="2024-10" db="EMBL/GenBank/DDBJ databases">
        <authorList>
            <person name="Riesco R."/>
        </authorList>
    </citation>
    <scope>NUCLEOTIDE SEQUENCE [LARGE SCALE GENOMIC DNA]</scope>
    <source>
        <strain evidence="7 8">NCIMB 15448</strain>
        <strain evidence="6 9">NCIMB 15450</strain>
    </source>
</reference>
<feature type="domain" description="Phosphotyrosine protein phosphatase I" evidence="5">
    <location>
        <begin position="15"/>
        <end position="160"/>
    </location>
</feature>
<sequence>MTRLFRPSDLSDRQLHVTFVCTGNICRSPMAEKIFEGHLAKAGLADRVRLSSAGTGSWHVGDPAQARTVAILRRHGYSTEHAAATVGDDHLGADLVIALDTGHDRALAQLGVPSERRRLLRSFDPDADGPDVPDPYYGDVSDYELVHRQIEAAVPGPLEWVRRELAATVD</sequence>
<keyword evidence="3 7" id="KW-0378">Hydrolase</keyword>
<dbReference type="PRINTS" id="PR00719">
    <property type="entry name" value="LMWPTPASE"/>
</dbReference>
<dbReference type="InterPro" id="IPR050438">
    <property type="entry name" value="LMW_PTPase"/>
</dbReference>
<comment type="caution">
    <text evidence="7">The sequence shown here is derived from an EMBL/GenBank/DDBJ whole genome shotgun (WGS) entry which is preliminary data.</text>
</comment>
<evidence type="ECO:0000313" key="9">
    <source>
        <dbReference type="Proteomes" id="UP001609219"/>
    </source>
</evidence>
<dbReference type="InterPro" id="IPR036196">
    <property type="entry name" value="Ptyr_pPase_sf"/>
</dbReference>
<keyword evidence="4" id="KW-0904">Protein phosphatase</keyword>
<dbReference type="InterPro" id="IPR017867">
    <property type="entry name" value="Tyr_phospatase_low_mol_wt"/>
</dbReference>
<proteinExistence type="inferred from homology"/>
<evidence type="ECO:0000256" key="4">
    <source>
        <dbReference type="ARBA" id="ARBA00022912"/>
    </source>
</evidence>
<evidence type="ECO:0000259" key="5">
    <source>
        <dbReference type="SMART" id="SM00226"/>
    </source>
</evidence>
<protein>
    <recommendedName>
        <fullName evidence="2">protein-tyrosine-phosphatase</fullName>
        <ecNumber evidence="2">3.1.3.48</ecNumber>
    </recommendedName>
</protein>
<evidence type="ECO:0000313" key="6">
    <source>
        <dbReference type="EMBL" id="MFH5232389.1"/>
    </source>
</evidence>
<dbReference type="Pfam" id="PF01451">
    <property type="entry name" value="LMWPc"/>
    <property type="match status" value="1"/>
</dbReference>
<dbReference type="RefSeq" id="WP_395125580.1">
    <property type="nucleotide sequence ID" value="NZ_JBIMSN010000145.1"/>
</dbReference>
<name>A0ABW7KP38_9NOCA</name>
<dbReference type="SUPFAM" id="SSF52788">
    <property type="entry name" value="Phosphotyrosine protein phosphatases I"/>
    <property type="match status" value="1"/>
</dbReference>
<dbReference type="EMBL" id="JBIMSP010000038">
    <property type="protein sequence ID" value="MFH5244213.1"/>
    <property type="molecule type" value="Genomic_DNA"/>
</dbReference>
<dbReference type="InterPro" id="IPR023485">
    <property type="entry name" value="Ptyr_pPase"/>
</dbReference>
<dbReference type="GO" id="GO:0004725">
    <property type="term" value="F:protein tyrosine phosphatase activity"/>
    <property type="evidence" value="ECO:0007669"/>
    <property type="project" value="UniProtKB-EC"/>
</dbReference>
<evidence type="ECO:0000256" key="1">
    <source>
        <dbReference type="ARBA" id="ARBA00011063"/>
    </source>
</evidence>
<dbReference type="CDD" id="cd16343">
    <property type="entry name" value="LMWPTP"/>
    <property type="match status" value="1"/>
</dbReference>
<keyword evidence="9" id="KW-1185">Reference proteome</keyword>
<evidence type="ECO:0000313" key="8">
    <source>
        <dbReference type="Proteomes" id="UP001609176"/>
    </source>
</evidence>
<dbReference type="Proteomes" id="UP001609219">
    <property type="component" value="Unassembled WGS sequence"/>
</dbReference>